<evidence type="ECO:0000313" key="1">
    <source>
        <dbReference type="EMBL" id="JAD14783.1"/>
    </source>
</evidence>
<reference evidence="1" key="1">
    <citation type="submission" date="2014-09" db="EMBL/GenBank/DDBJ databases">
        <authorList>
            <person name="Magalhaes I.L.F."/>
            <person name="Oliveira U."/>
            <person name="Santos F.R."/>
            <person name="Vidigal T.H.D.A."/>
            <person name="Brescovit A.D."/>
            <person name="Santos A.J."/>
        </authorList>
    </citation>
    <scope>NUCLEOTIDE SEQUENCE</scope>
    <source>
        <tissue evidence="1">Shoot tissue taken approximately 20 cm above the soil surface</tissue>
    </source>
</reference>
<accession>A0A0A8XQ38</accession>
<reference evidence="1" key="2">
    <citation type="journal article" date="2015" name="Data Brief">
        <title>Shoot transcriptome of the giant reed, Arundo donax.</title>
        <authorList>
            <person name="Barrero R.A."/>
            <person name="Guerrero F.D."/>
            <person name="Moolhuijzen P."/>
            <person name="Goolsby J.A."/>
            <person name="Tidwell J."/>
            <person name="Bellgard S.E."/>
            <person name="Bellgard M.I."/>
        </authorList>
    </citation>
    <scope>NUCLEOTIDE SEQUENCE</scope>
    <source>
        <tissue evidence="1">Shoot tissue taken approximately 20 cm above the soil surface</tissue>
    </source>
</reference>
<protein>
    <submittedName>
        <fullName evidence="1">IDP2361</fullName>
    </submittedName>
</protein>
<proteinExistence type="predicted"/>
<organism evidence="1">
    <name type="scientific">Arundo donax</name>
    <name type="common">Giant reed</name>
    <name type="synonym">Donax arundinaceus</name>
    <dbReference type="NCBI Taxonomy" id="35708"/>
    <lineage>
        <taxon>Eukaryota</taxon>
        <taxon>Viridiplantae</taxon>
        <taxon>Streptophyta</taxon>
        <taxon>Embryophyta</taxon>
        <taxon>Tracheophyta</taxon>
        <taxon>Spermatophyta</taxon>
        <taxon>Magnoliopsida</taxon>
        <taxon>Liliopsida</taxon>
        <taxon>Poales</taxon>
        <taxon>Poaceae</taxon>
        <taxon>PACMAD clade</taxon>
        <taxon>Arundinoideae</taxon>
        <taxon>Arundineae</taxon>
        <taxon>Arundo</taxon>
    </lineage>
</organism>
<sequence>MVRAPGFFCMPW</sequence>
<dbReference type="EMBL" id="GBRH01283112">
    <property type="protein sequence ID" value="JAD14783.1"/>
    <property type="molecule type" value="Transcribed_RNA"/>
</dbReference>
<name>A0A0A8XQ38_ARUDO</name>